<dbReference type="EMBL" id="LLZS01000001">
    <property type="protein sequence ID" value="KUR73775.1"/>
    <property type="molecule type" value="Genomic_DNA"/>
</dbReference>
<protein>
    <submittedName>
        <fullName evidence="1">Uncharacterized protein</fullName>
    </submittedName>
</protein>
<dbReference type="AlphaFoldDB" id="A0A124JWW8"/>
<proteinExistence type="predicted"/>
<keyword evidence="2" id="KW-1185">Reference proteome</keyword>
<reference evidence="1 2" key="1">
    <citation type="submission" date="2015-10" db="EMBL/GenBank/DDBJ databases">
        <title>Draft genome sequence of Novosphingobium fuchskuhlense DSM 25065 isolated from a surface water sample of the southwest basin of Lake Grosse Fuchskuhle.</title>
        <authorList>
            <person name="Ruckert C."/>
            <person name="Winkler A."/>
            <person name="Glaeser J."/>
            <person name="Grossart H.-P."/>
            <person name="Kalinowski J."/>
            <person name="Glaeser S."/>
        </authorList>
    </citation>
    <scope>NUCLEOTIDE SEQUENCE [LARGE SCALE GENOMIC DNA]</scope>
    <source>
        <strain evidence="1 2">FNE08-7</strain>
    </source>
</reference>
<organism evidence="1 2">
    <name type="scientific">Novosphingobium fuchskuhlense</name>
    <dbReference type="NCBI Taxonomy" id="1117702"/>
    <lineage>
        <taxon>Bacteria</taxon>
        <taxon>Pseudomonadati</taxon>
        <taxon>Pseudomonadota</taxon>
        <taxon>Alphaproteobacteria</taxon>
        <taxon>Sphingomonadales</taxon>
        <taxon>Sphingomonadaceae</taxon>
        <taxon>Novosphingobium</taxon>
    </lineage>
</organism>
<dbReference type="Proteomes" id="UP000058012">
    <property type="component" value="Unassembled WGS sequence"/>
</dbReference>
<gene>
    <name evidence="1" type="ORF">AQZ52_00565</name>
</gene>
<accession>A0A124JWW8</accession>
<comment type="caution">
    <text evidence="1">The sequence shown here is derived from an EMBL/GenBank/DDBJ whole genome shotgun (WGS) entry which is preliminary data.</text>
</comment>
<name>A0A124JWW8_9SPHN</name>
<sequence>MARHSGWSVKAIRKLLAERRIRHLKRGNRYLIPQNAINEFLVANMVEPEPSEGLQGADDAQGSLL</sequence>
<evidence type="ECO:0000313" key="2">
    <source>
        <dbReference type="Proteomes" id="UP000058012"/>
    </source>
</evidence>
<evidence type="ECO:0000313" key="1">
    <source>
        <dbReference type="EMBL" id="KUR73775.1"/>
    </source>
</evidence>
<dbReference type="STRING" id="1117702.AQZ52_00565"/>